<protein>
    <recommendedName>
        <fullName evidence="11">Molybdopterin molybdenumtransferase</fullName>
        <ecNumber evidence="11">2.10.1.1</ecNumber>
    </recommendedName>
</protein>
<dbReference type="InterPro" id="IPR036135">
    <property type="entry name" value="MoeA_linker/N_sf"/>
</dbReference>
<keyword evidence="7 11" id="KW-0479">Metal-binding</keyword>
<evidence type="ECO:0000256" key="11">
    <source>
        <dbReference type="RuleBase" id="RU365090"/>
    </source>
</evidence>
<dbReference type="EC" id="2.10.1.1" evidence="11"/>
<evidence type="ECO:0000313" key="13">
    <source>
        <dbReference type="EMBL" id="OFC68693.1"/>
    </source>
</evidence>
<dbReference type="InterPro" id="IPR008284">
    <property type="entry name" value="MoCF_biosynth_CS"/>
</dbReference>
<evidence type="ECO:0000256" key="4">
    <source>
        <dbReference type="ARBA" id="ARBA00010763"/>
    </source>
</evidence>
<dbReference type="SMART" id="SM00852">
    <property type="entry name" value="MoCF_biosynth"/>
    <property type="match status" value="1"/>
</dbReference>
<dbReference type="Gene3D" id="2.170.190.11">
    <property type="entry name" value="Molybdopterin biosynthesis moea protein, domain 3"/>
    <property type="match status" value="1"/>
</dbReference>
<dbReference type="PANTHER" id="PTHR10192:SF5">
    <property type="entry name" value="GEPHYRIN"/>
    <property type="match status" value="1"/>
</dbReference>
<evidence type="ECO:0000256" key="3">
    <source>
        <dbReference type="ARBA" id="ARBA00005046"/>
    </source>
</evidence>
<keyword evidence="6 11" id="KW-0808">Transferase</keyword>
<keyword evidence="5 11" id="KW-0500">Molybdenum</keyword>
<comment type="similarity">
    <text evidence="4 11">Belongs to the MoeA family.</text>
</comment>
<keyword evidence="9 11" id="KW-0501">Molybdenum cofactor biosynthesis</keyword>
<dbReference type="SUPFAM" id="SSF53218">
    <property type="entry name" value="Molybdenum cofactor biosynthesis proteins"/>
    <property type="match status" value="1"/>
</dbReference>
<dbReference type="Gene3D" id="2.40.340.10">
    <property type="entry name" value="MoeA, C-terminal, domain IV"/>
    <property type="match status" value="1"/>
</dbReference>
<dbReference type="UniPathway" id="UPA00344"/>
<dbReference type="AlphaFoldDB" id="A0A1E7Z565"/>
<dbReference type="RefSeq" id="WP_070127731.1">
    <property type="nucleotide sequence ID" value="NZ_MDHN01000045.1"/>
</dbReference>
<proteinExistence type="inferred from homology"/>
<accession>A0A1E7Z565</accession>
<evidence type="ECO:0000259" key="12">
    <source>
        <dbReference type="SMART" id="SM00852"/>
    </source>
</evidence>
<dbReference type="Pfam" id="PF00994">
    <property type="entry name" value="MoCF_biosynth"/>
    <property type="match status" value="1"/>
</dbReference>
<reference evidence="13 14" key="1">
    <citation type="submission" date="2016-08" db="EMBL/GenBank/DDBJ databases">
        <authorList>
            <person name="Seilhamer J.J."/>
        </authorList>
    </citation>
    <scope>NUCLEOTIDE SEQUENCE [LARGE SCALE GENOMIC DNA]</scope>
    <source>
        <strain evidence="13 14">KCTC 42603</strain>
    </source>
</reference>
<dbReference type="InterPro" id="IPR038987">
    <property type="entry name" value="MoeA-like"/>
</dbReference>
<dbReference type="STRING" id="1656094.BFC18_01165"/>
<dbReference type="InterPro" id="IPR005111">
    <property type="entry name" value="MoeA_C_domain_IV"/>
</dbReference>
<organism evidence="13 14">
    <name type="scientific">Alteromonas confluentis</name>
    <dbReference type="NCBI Taxonomy" id="1656094"/>
    <lineage>
        <taxon>Bacteria</taxon>
        <taxon>Pseudomonadati</taxon>
        <taxon>Pseudomonadota</taxon>
        <taxon>Gammaproteobacteria</taxon>
        <taxon>Alteromonadales</taxon>
        <taxon>Alteromonadaceae</taxon>
        <taxon>Alteromonas/Salinimonas group</taxon>
        <taxon>Alteromonas</taxon>
    </lineage>
</organism>
<dbReference type="PROSITE" id="PS01079">
    <property type="entry name" value="MOCF_BIOSYNTHESIS_2"/>
    <property type="match status" value="1"/>
</dbReference>
<dbReference type="Proteomes" id="UP000175691">
    <property type="component" value="Unassembled WGS sequence"/>
</dbReference>
<dbReference type="InterPro" id="IPR036688">
    <property type="entry name" value="MoeA_C_domain_IV_sf"/>
</dbReference>
<gene>
    <name evidence="13" type="ORF">BFC18_01165</name>
</gene>
<comment type="pathway">
    <text evidence="3 11">Cofactor biosynthesis; molybdopterin biosynthesis.</text>
</comment>
<dbReference type="GO" id="GO:0061599">
    <property type="term" value="F:molybdopterin molybdotransferase activity"/>
    <property type="evidence" value="ECO:0007669"/>
    <property type="project" value="UniProtKB-UniRule"/>
</dbReference>
<evidence type="ECO:0000256" key="8">
    <source>
        <dbReference type="ARBA" id="ARBA00022842"/>
    </source>
</evidence>
<evidence type="ECO:0000256" key="6">
    <source>
        <dbReference type="ARBA" id="ARBA00022679"/>
    </source>
</evidence>
<dbReference type="GO" id="GO:0006777">
    <property type="term" value="P:Mo-molybdopterin cofactor biosynthetic process"/>
    <property type="evidence" value="ECO:0007669"/>
    <property type="project" value="UniProtKB-UniRule"/>
</dbReference>
<dbReference type="NCBIfam" id="TIGR00177">
    <property type="entry name" value="molyb_syn"/>
    <property type="match status" value="1"/>
</dbReference>
<evidence type="ECO:0000256" key="5">
    <source>
        <dbReference type="ARBA" id="ARBA00022505"/>
    </source>
</evidence>
<dbReference type="Pfam" id="PF03453">
    <property type="entry name" value="MoeA_N"/>
    <property type="match status" value="1"/>
</dbReference>
<evidence type="ECO:0000256" key="1">
    <source>
        <dbReference type="ARBA" id="ARBA00001946"/>
    </source>
</evidence>
<comment type="catalytic activity">
    <reaction evidence="10">
        <text>adenylyl-molybdopterin + molybdate = Mo-molybdopterin + AMP + H(+)</text>
        <dbReference type="Rhea" id="RHEA:35047"/>
        <dbReference type="ChEBI" id="CHEBI:15378"/>
        <dbReference type="ChEBI" id="CHEBI:36264"/>
        <dbReference type="ChEBI" id="CHEBI:62727"/>
        <dbReference type="ChEBI" id="CHEBI:71302"/>
        <dbReference type="ChEBI" id="CHEBI:456215"/>
        <dbReference type="EC" id="2.10.1.1"/>
    </reaction>
</comment>
<dbReference type="CDD" id="cd00887">
    <property type="entry name" value="MoeA"/>
    <property type="match status" value="1"/>
</dbReference>
<dbReference type="EMBL" id="MDHN01000045">
    <property type="protein sequence ID" value="OFC68693.1"/>
    <property type="molecule type" value="Genomic_DNA"/>
</dbReference>
<dbReference type="InterPro" id="IPR036425">
    <property type="entry name" value="MoaB/Mog-like_dom_sf"/>
</dbReference>
<dbReference type="SUPFAM" id="SSF63882">
    <property type="entry name" value="MoeA N-terminal region -like"/>
    <property type="match status" value="1"/>
</dbReference>
<comment type="cofactor">
    <cofactor evidence="1 11">
        <name>Mg(2+)</name>
        <dbReference type="ChEBI" id="CHEBI:18420"/>
    </cofactor>
</comment>
<evidence type="ECO:0000256" key="10">
    <source>
        <dbReference type="ARBA" id="ARBA00047317"/>
    </source>
</evidence>
<evidence type="ECO:0000256" key="9">
    <source>
        <dbReference type="ARBA" id="ARBA00023150"/>
    </source>
</evidence>
<comment type="caution">
    <text evidence="13">The sequence shown here is derived from an EMBL/GenBank/DDBJ whole genome shotgun (WGS) entry which is preliminary data.</text>
</comment>
<comment type="function">
    <text evidence="2 11">Catalyzes the insertion of molybdate into adenylated molybdopterin with the concomitant release of AMP.</text>
</comment>
<sequence>MTISTSAPNGWLPLEDALHNALSHVQPVVEAEAVMVGDALHRVVSEDVVACVNVPPADNSAMDGFALYASDSQSALPLQVVDTQLAGMPLREVKLEKGQAVRIMTGALVPNGADCVVMQENTTRTDTDVVINKPAMPGENIRRAGGDIATGATVITAGTQLTASHLVLLASMGIASVQVFRKLRVGIIATGDELKTAGETLASGQIYESNRTGTRALLAAEPVEITDFGIVADDKTALSEVFTNAAHTQDLVVSSGGVSVGDADFVKELVASQGDIGFWKIAIKPGKPFAFGRLGNAVFCGVPGNPVSAFVTTQQLVLPIIKRMVGAASEQVIKPLTIKATLTTSLRRRAGRKEFVRAHMQKNAYGDYDVVPLAKQSSGVMTTVTQANCYIILPAECSEIPEGNSVTIQPFSLLETQ</sequence>
<evidence type="ECO:0000256" key="7">
    <source>
        <dbReference type="ARBA" id="ARBA00022723"/>
    </source>
</evidence>
<dbReference type="Gene3D" id="3.90.105.10">
    <property type="entry name" value="Molybdopterin biosynthesis moea protein, domain 2"/>
    <property type="match status" value="1"/>
</dbReference>
<dbReference type="OrthoDB" id="9804758at2"/>
<dbReference type="Gene3D" id="3.40.980.10">
    <property type="entry name" value="MoaB/Mog-like domain"/>
    <property type="match status" value="1"/>
</dbReference>
<keyword evidence="8 11" id="KW-0460">Magnesium</keyword>
<dbReference type="NCBIfam" id="NF045515">
    <property type="entry name" value="Glp_gephyrin"/>
    <property type="match status" value="1"/>
</dbReference>
<dbReference type="Pfam" id="PF03454">
    <property type="entry name" value="MoeA_C"/>
    <property type="match status" value="1"/>
</dbReference>
<dbReference type="InterPro" id="IPR005110">
    <property type="entry name" value="MoeA_linker/N"/>
</dbReference>
<name>A0A1E7Z565_9ALTE</name>
<evidence type="ECO:0000313" key="14">
    <source>
        <dbReference type="Proteomes" id="UP000175691"/>
    </source>
</evidence>
<dbReference type="FunFam" id="3.40.980.10:FF:000004">
    <property type="entry name" value="Molybdopterin molybdenumtransferase"/>
    <property type="match status" value="1"/>
</dbReference>
<dbReference type="GO" id="GO:0046872">
    <property type="term" value="F:metal ion binding"/>
    <property type="evidence" value="ECO:0007669"/>
    <property type="project" value="UniProtKB-UniRule"/>
</dbReference>
<feature type="domain" description="MoaB/Mog" evidence="12">
    <location>
        <begin position="186"/>
        <end position="323"/>
    </location>
</feature>
<dbReference type="GO" id="GO:0005829">
    <property type="term" value="C:cytosol"/>
    <property type="evidence" value="ECO:0007669"/>
    <property type="project" value="TreeGrafter"/>
</dbReference>
<dbReference type="SUPFAM" id="SSF63867">
    <property type="entry name" value="MoeA C-terminal domain-like"/>
    <property type="match status" value="1"/>
</dbReference>
<dbReference type="InterPro" id="IPR001453">
    <property type="entry name" value="MoaB/Mog_dom"/>
</dbReference>
<evidence type="ECO:0000256" key="2">
    <source>
        <dbReference type="ARBA" id="ARBA00002901"/>
    </source>
</evidence>
<keyword evidence="14" id="KW-1185">Reference proteome</keyword>
<dbReference type="PANTHER" id="PTHR10192">
    <property type="entry name" value="MOLYBDOPTERIN BIOSYNTHESIS PROTEIN"/>
    <property type="match status" value="1"/>
</dbReference>